<dbReference type="EMBL" id="CABITT030000006">
    <property type="protein sequence ID" value="VVB08582.1"/>
    <property type="molecule type" value="Genomic_DNA"/>
</dbReference>
<sequence>MPSPPPPDPPDPAPPHKSMSLDPPPQPIVSSPPHPPSLGSNPNINPPHSTTSPLAVILNLAGHAGGPLRFFSPIFRLQPENSNLASHSIPSITSPLPHSQSVFSGKLHLSGVTKGLVELAWSSSPVASIVVKDNYLLCGKLGLAHSIFVRSLGPKCFGLPDPIRRFISLLLWLQLIRLMVLSPLRLFASTQISSISGMERFVLFSFSPRKRICSSNPLSMRDGASSVIISRKISNILIALSSCVAVSMGSEEATRLVTRSGED</sequence>
<dbReference type="AlphaFoldDB" id="A0A565C4P1"/>
<accession>A0A565C4P1</accession>
<feature type="region of interest" description="Disordered" evidence="1">
    <location>
        <begin position="1"/>
        <end position="50"/>
    </location>
</feature>
<proteinExistence type="predicted"/>
<evidence type="ECO:0000313" key="3">
    <source>
        <dbReference type="Proteomes" id="UP000489600"/>
    </source>
</evidence>
<protein>
    <submittedName>
        <fullName evidence="2">Uncharacterized protein</fullName>
    </submittedName>
</protein>
<dbReference type="Proteomes" id="UP000489600">
    <property type="component" value="Unassembled WGS sequence"/>
</dbReference>
<name>A0A565C4P1_9BRAS</name>
<evidence type="ECO:0000313" key="2">
    <source>
        <dbReference type="EMBL" id="VVB08582.1"/>
    </source>
</evidence>
<evidence type="ECO:0000256" key="1">
    <source>
        <dbReference type="SAM" id="MobiDB-lite"/>
    </source>
</evidence>
<organism evidence="2 3">
    <name type="scientific">Arabis nemorensis</name>
    <dbReference type="NCBI Taxonomy" id="586526"/>
    <lineage>
        <taxon>Eukaryota</taxon>
        <taxon>Viridiplantae</taxon>
        <taxon>Streptophyta</taxon>
        <taxon>Embryophyta</taxon>
        <taxon>Tracheophyta</taxon>
        <taxon>Spermatophyta</taxon>
        <taxon>Magnoliopsida</taxon>
        <taxon>eudicotyledons</taxon>
        <taxon>Gunneridae</taxon>
        <taxon>Pentapetalae</taxon>
        <taxon>rosids</taxon>
        <taxon>malvids</taxon>
        <taxon>Brassicales</taxon>
        <taxon>Brassicaceae</taxon>
        <taxon>Arabideae</taxon>
        <taxon>Arabis</taxon>
    </lineage>
</organism>
<reference evidence="2" key="1">
    <citation type="submission" date="2019-07" db="EMBL/GenBank/DDBJ databases">
        <authorList>
            <person name="Dittberner H."/>
        </authorList>
    </citation>
    <scope>NUCLEOTIDE SEQUENCE [LARGE SCALE GENOMIC DNA]</scope>
</reference>
<feature type="compositionally biased region" description="Pro residues" evidence="1">
    <location>
        <begin position="22"/>
        <end position="36"/>
    </location>
</feature>
<gene>
    <name evidence="2" type="ORF">ANE_LOCUS19026</name>
</gene>
<comment type="caution">
    <text evidence="2">The sequence shown here is derived from an EMBL/GenBank/DDBJ whole genome shotgun (WGS) entry which is preliminary data.</text>
</comment>
<feature type="compositionally biased region" description="Pro residues" evidence="1">
    <location>
        <begin position="1"/>
        <end position="15"/>
    </location>
</feature>
<feature type="compositionally biased region" description="Polar residues" evidence="1">
    <location>
        <begin position="38"/>
        <end position="50"/>
    </location>
</feature>
<keyword evidence="3" id="KW-1185">Reference proteome</keyword>